<proteinExistence type="predicted"/>
<evidence type="ECO:0000313" key="2">
    <source>
        <dbReference type="EMBL" id="RVW49553.1"/>
    </source>
</evidence>
<gene>
    <name evidence="2" type="ORF">CK203_116524</name>
</gene>
<dbReference type="Proteomes" id="UP000288805">
    <property type="component" value="Unassembled WGS sequence"/>
</dbReference>
<dbReference type="PANTHER" id="PTHR33598:SF2">
    <property type="entry name" value="MAR-BINDING FILAMENT-LIKE PROTEIN"/>
    <property type="match status" value="1"/>
</dbReference>
<evidence type="ECO:0000256" key="1">
    <source>
        <dbReference type="SAM" id="MobiDB-lite"/>
    </source>
</evidence>
<protein>
    <submittedName>
        <fullName evidence="2">Uncharacterized protein</fullName>
    </submittedName>
</protein>
<accession>A0A438EP91</accession>
<name>A0A438EP91_VITVI</name>
<dbReference type="AlphaFoldDB" id="A0A438EP91"/>
<comment type="caution">
    <text evidence="2">The sequence shown here is derived from an EMBL/GenBank/DDBJ whole genome shotgun (WGS) entry which is preliminary data.</text>
</comment>
<sequence>MICLLHCRYTLRNAEYRLCLERNLDIYEGNTEKQRPEISKSDELEILLDSADVNKSGKHELSSKSEENTENPSEGLGIQGLGEMTAEAQQYILHLQTQLSSVKKGGWDNPSSKMNVKLCALSCACLGG</sequence>
<dbReference type="EMBL" id="QGNW01001222">
    <property type="protein sequence ID" value="RVW49553.1"/>
    <property type="molecule type" value="Genomic_DNA"/>
</dbReference>
<dbReference type="PANTHER" id="PTHR33598">
    <property type="entry name" value="OS02G0833400 PROTEIN"/>
    <property type="match status" value="1"/>
</dbReference>
<feature type="compositionally biased region" description="Basic and acidic residues" evidence="1">
    <location>
        <begin position="55"/>
        <end position="67"/>
    </location>
</feature>
<evidence type="ECO:0000313" key="3">
    <source>
        <dbReference type="Proteomes" id="UP000288805"/>
    </source>
</evidence>
<dbReference type="OrthoDB" id="4115at2759"/>
<feature type="region of interest" description="Disordered" evidence="1">
    <location>
        <begin position="55"/>
        <end position="80"/>
    </location>
</feature>
<reference evidence="2 3" key="1">
    <citation type="journal article" date="2018" name="PLoS Genet.">
        <title>Population sequencing reveals clonal diversity and ancestral inbreeding in the grapevine cultivar Chardonnay.</title>
        <authorList>
            <person name="Roach M.J."/>
            <person name="Johnson D.L."/>
            <person name="Bohlmann J."/>
            <person name="van Vuuren H.J."/>
            <person name="Jones S.J."/>
            <person name="Pretorius I.S."/>
            <person name="Schmidt S.A."/>
            <person name="Borneman A.R."/>
        </authorList>
    </citation>
    <scope>NUCLEOTIDE SEQUENCE [LARGE SCALE GENOMIC DNA]</scope>
    <source>
        <strain evidence="3">cv. Chardonnay</strain>
        <tissue evidence="2">Leaf</tissue>
    </source>
</reference>
<organism evidence="2 3">
    <name type="scientific">Vitis vinifera</name>
    <name type="common">Grape</name>
    <dbReference type="NCBI Taxonomy" id="29760"/>
    <lineage>
        <taxon>Eukaryota</taxon>
        <taxon>Viridiplantae</taxon>
        <taxon>Streptophyta</taxon>
        <taxon>Embryophyta</taxon>
        <taxon>Tracheophyta</taxon>
        <taxon>Spermatophyta</taxon>
        <taxon>Magnoliopsida</taxon>
        <taxon>eudicotyledons</taxon>
        <taxon>Gunneridae</taxon>
        <taxon>Pentapetalae</taxon>
        <taxon>rosids</taxon>
        <taxon>Vitales</taxon>
        <taxon>Vitaceae</taxon>
        <taxon>Viteae</taxon>
        <taxon>Vitis</taxon>
    </lineage>
</organism>